<sequence>MTQPTSKKQKVAHSKKTWIINAAGNASAGKWRHPQDRSSELGYSIDAWIEYAKIAERGKLNAIFAADHLALFDNYKGPNNYQLPAKEGFAIARIDPFSLVSALATHTKNIGFGITASTVSEHPYHFARRLATADNLSKGRVGWNIVSSYLSGVGRQLLNGELPDHDERYVKTTEYLDVVYDLLLSSWRDGSFVNDPKRGVYVEPDGIREINHTGKYFNVPGPANFHYTPQRFPLIIQAGSSSKGIEFAAENAEVVFLNSHDPNIIAKSVANVKKLAKEKYGRDPNHLKCLVPANVILGKTNEEAIEKLKLYEKYTNEDAQQASFSSVTGIDLSKFELDDVVTIDKKSNAMRSATDSLLNKGQKLHTKREILKTYNQYGLFGKAFAGTAKEVADQLEQWVNDYDIDGFNFGFGAVFPQFLEDIVDLLIPELQERGVFWKDYPVNGGTFRENVFGVKGQNFLHEDHPAYKLRWEAGISKEQFEKNLEEYQKIRLGRREE</sequence>
<keyword evidence="8" id="KW-1185">Reference proteome</keyword>
<evidence type="ECO:0000256" key="4">
    <source>
        <dbReference type="ARBA" id="ARBA00023033"/>
    </source>
</evidence>
<dbReference type="EMBL" id="KV454210">
    <property type="protein sequence ID" value="ODQ60383.1"/>
    <property type="molecule type" value="Genomic_DNA"/>
</dbReference>
<evidence type="ECO:0000256" key="2">
    <source>
        <dbReference type="ARBA" id="ARBA00022643"/>
    </source>
</evidence>
<accession>A0A1E3P4U6</accession>
<dbReference type="Pfam" id="PF00296">
    <property type="entry name" value="Bac_luciferase"/>
    <property type="match status" value="1"/>
</dbReference>
<dbReference type="OrthoDB" id="5561043at2759"/>
<reference evidence="7 8" key="1">
    <citation type="journal article" date="2016" name="Proc. Natl. Acad. Sci. U.S.A.">
        <title>Comparative genomics of biotechnologically important yeasts.</title>
        <authorList>
            <person name="Riley R."/>
            <person name="Haridas S."/>
            <person name="Wolfe K.H."/>
            <person name="Lopes M.R."/>
            <person name="Hittinger C.T."/>
            <person name="Goeker M."/>
            <person name="Salamov A.A."/>
            <person name="Wisecaver J.H."/>
            <person name="Long T.M."/>
            <person name="Calvey C.H."/>
            <person name="Aerts A.L."/>
            <person name="Barry K.W."/>
            <person name="Choi C."/>
            <person name="Clum A."/>
            <person name="Coughlan A.Y."/>
            <person name="Deshpande S."/>
            <person name="Douglass A.P."/>
            <person name="Hanson S.J."/>
            <person name="Klenk H.-P."/>
            <person name="LaButti K.M."/>
            <person name="Lapidus A."/>
            <person name="Lindquist E.A."/>
            <person name="Lipzen A.M."/>
            <person name="Meier-Kolthoff J.P."/>
            <person name="Ohm R.A."/>
            <person name="Otillar R.P."/>
            <person name="Pangilinan J.L."/>
            <person name="Peng Y."/>
            <person name="Rokas A."/>
            <person name="Rosa C.A."/>
            <person name="Scheuner C."/>
            <person name="Sibirny A.A."/>
            <person name="Slot J.C."/>
            <person name="Stielow J.B."/>
            <person name="Sun H."/>
            <person name="Kurtzman C.P."/>
            <person name="Blackwell M."/>
            <person name="Grigoriev I.V."/>
            <person name="Jeffries T.W."/>
        </authorList>
    </citation>
    <scope>NUCLEOTIDE SEQUENCE [LARGE SCALE GENOMIC DNA]</scope>
    <source>
        <strain evidence="8">ATCC 58044 / CBS 1984 / NCYC 433 / NRRL Y-366-8</strain>
    </source>
</reference>
<feature type="domain" description="Luciferase-like" evidence="6">
    <location>
        <begin position="41"/>
        <end position="400"/>
    </location>
</feature>
<dbReference type="Gene3D" id="3.20.20.30">
    <property type="entry name" value="Luciferase-like domain"/>
    <property type="match status" value="1"/>
</dbReference>
<keyword evidence="2" id="KW-0288">FMN</keyword>
<protein>
    <recommendedName>
        <fullName evidence="6">Luciferase-like domain-containing protein</fullName>
    </recommendedName>
</protein>
<dbReference type="GeneID" id="30198894"/>
<dbReference type="InterPro" id="IPR011251">
    <property type="entry name" value="Luciferase-like_dom"/>
</dbReference>
<dbReference type="GO" id="GO:0016705">
    <property type="term" value="F:oxidoreductase activity, acting on paired donors, with incorporation or reduction of molecular oxygen"/>
    <property type="evidence" value="ECO:0007669"/>
    <property type="project" value="InterPro"/>
</dbReference>
<evidence type="ECO:0000256" key="1">
    <source>
        <dbReference type="ARBA" id="ARBA00022630"/>
    </source>
</evidence>
<evidence type="ECO:0000256" key="5">
    <source>
        <dbReference type="ARBA" id="ARBA00033748"/>
    </source>
</evidence>
<dbReference type="AlphaFoldDB" id="A0A1E3P4U6"/>
<keyword evidence="4" id="KW-0503">Monooxygenase</keyword>
<dbReference type="NCBIfam" id="TIGR03860">
    <property type="entry name" value="FMN_nitrolo"/>
    <property type="match status" value="1"/>
</dbReference>
<dbReference type="Proteomes" id="UP000094112">
    <property type="component" value="Unassembled WGS sequence"/>
</dbReference>
<keyword evidence="1" id="KW-0285">Flavoprotein</keyword>
<comment type="similarity">
    <text evidence="5">Belongs to the NtaA/SnaA/DszA monooxygenase family.</text>
</comment>
<dbReference type="PANTHER" id="PTHR30011:SF16">
    <property type="entry name" value="C2H2 FINGER DOMAIN TRANSCRIPTION FACTOR (EUROFUNG)-RELATED"/>
    <property type="match status" value="1"/>
</dbReference>
<dbReference type="InterPro" id="IPR016215">
    <property type="entry name" value="NTA_MOA"/>
</dbReference>
<evidence type="ECO:0000259" key="6">
    <source>
        <dbReference type="Pfam" id="PF00296"/>
    </source>
</evidence>
<dbReference type="RefSeq" id="XP_019039590.1">
    <property type="nucleotide sequence ID" value="XM_019181648.1"/>
</dbReference>
<dbReference type="InterPro" id="IPR051260">
    <property type="entry name" value="Diverse_substr_monoxygenases"/>
</dbReference>
<organism evidence="7 8">
    <name type="scientific">Wickerhamomyces anomalus (strain ATCC 58044 / CBS 1984 / NCYC 433 / NRRL Y-366-8)</name>
    <name type="common">Yeast</name>
    <name type="synonym">Hansenula anomala</name>
    <dbReference type="NCBI Taxonomy" id="683960"/>
    <lineage>
        <taxon>Eukaryota</taxon>
        <taxon>Fungi</taxon>
        <taxon>Dikarya</taxon>
        <taxon>Ascomycota</taxon>
        <taxon>Saccharomycotina</taxon>
        <taxon>Saccharomycetes</taxon>
        <taxon>Phaffomycetales</taxon>
        <taxon>Wickerhamomycetaceae</taxon>
        <taxon>Wickerhamomyces</taxon>
    </lineage>
</organism>
<dbReference type="InterPro" id="IPR036661">
    <property type="entry name" value="Luciferase-like_sf"/>
</dbReference>
<proteinExistence type="inferred from homology"/>
<evidence type="ECO:0000256" key="3">
    <source>
        <dbReference type="ARBA" id="ARBA00023002"/>
    </source>
</evidence>
<keyword evidence="3" id="KW-0560">Oxidoreductase</keyword>
<evidence type="ECO:0000313" key="8">
    <source>
        <dbReference type="Proteomes" id="UP000094112"/>
    </source>
</evidence>
<evidence type="ECO:0000313" key="7">
    <source>
        <dbReference type="EMBL" id="ODQ60383.1"/>
    </source>
</evidence>
<name>A0A1E3P4U6_WICAA</name>
<dbReference type="STRING" id="683960.A0A1E3P4U6"/>
<dbReference type="PIRSF" id="PIRSF000337">
    <property type="entry name" value="NTA_MOA"/>
    <property type="match status" value="1"/>
</dbReference>
<gene>
    <name evidence="7" type="ORF">WICANDRAFT_29768</name>
</gene>
<dbReference type="SUPFAM" id="SSF51679">
    <property type="entry name" value="Bacterial luciferase-like"/>
    <property type="match status" value="1"/>
</dbReference>
<dbReference type="PANTHER" id="PTHR30011">
    <property type="entry name" value="ALKANESULFONATE MONOOXYGENASE-RELATED"/>
    <property type="match status" value="1"/>
</dbReference>
<dbReference type="GO" id="GO:0004497">
    <property type="term" value="F:monooxygenase activity"/>
    <property type="evidence" value="ECO:0007669"/>
    <property type="project" value="UniProtKB-KW"/>
</dbReference>